<dbReference type="EMBL" id="LR796613">
    <property type="protein sequence ID" value="CAB4154971.1"/>
    <property type="molecule type" value="Genomic_DNA"/>
</dbReference>
<protein>
    <submittedName>
        <fullName evidence="2">Uncharacterized protein</fullName>
    </submittedName>
</protein>
<keyword evidence="1" id="KW-0812">Transmembrane</keyword>
<sequence>MESHCTDHLTQYRIGVIESTLESVRDNLVKLAQLETKHLETKESLTRAFNSMNEMNVRLREIETEMPTLKLVRGWIIAGFVGVLSLLGVAVFRLFTMTIR</sequence>
<accession>A0A6J5NBX8</accession>
<keyword evidence="1" id="KW-1133">Transmembrane helix</keyword>
<gene>
    <name evidence="2" type="ORF">UFOVP653_51</name>
</gene>
<name>A0A6J5NBX8_9CAUD</name>
<keyword evidence="1" id="KW-0472">Membrane</keyword>
<evidence type="ECO:0000256" key="1">
    <source>
        <dbReference type="SAM" id="Phobius"/>
    </source>
</evidence>
<reference evidence="2" key="1">
    <citation type="submission" date="2020-04" db="EMBL/GenBank/DDBJ databases">
        <authorList>
            <person name="Chiriac C."/>
            <person name="Salcher M."/>
            <person name="Ghai R."/>
            <person name="Kavagutti S V."/>
        </authorList>
    </citation>
    <scope>NUCLEOTIDE SEQUENCE</scope>
</reference>
<organism evidence="2">
    <name type="scientific">uncultured Caudovirales phage</name>
    <dbReference type="NCBI Taxonomy" id="2100421"/>
    <lineage>
        <taxon>Viruses</taxon>
        <taxon>Duplodnaviria</taxon>
        <taxon>Heunggongvirae</taxon>
        <taxon>Uroviricota</taxon>
        <taxon>Caudoviricetes</taxon>
        <taxon>Peduoviridae</taxon>
        <taxon>Maltschvirus</taxon>
        <taxon>Maltschvirus maltsch</taxon>
    </lineage>
</organism>
<proteinExistence type="predicted"/>
<evidence type="ECO:0000313" key="2">
    <source>
        <dbReference type="EMBL" id="CAB4154971.1"/>
    </source>
</evidence>
<feature type="transmembrane region" description="Helical" evidence="1">
    <location>
        <begin position="75"/>
        <end position="95"/>
    </location>
</feature>